<name>A0A0D0ABU5_9AGAM</name>
<dbReference type="Proteomes" id="UP000054485">
    <property type="component" value="Unassembled WGS sequence"/>
</dbReference>
<protein>
    <submittedName>
        <fullName evidence="1">Uncharacterized protein</fullName>
    </submittedName>
</protein>
<evidence type="ECO:0000313" key="2">
    <source>
        <dbReference type="Proteomes" id="UP000054485"/>
    </source>
</evidence>
<reference evidence="1 2" key="1">
    <citation type="submission" date="2014-04" db="EMBL/GenBank/DDBJ databases">
        <authorList>
            <consortium name="DOE Joint Genome Institute"/>
            <person name="Kuo A."/>
            <person name="Ruytinx J."/>
            <person name="Rineau F."/>
            <person name="Colpaert J."/>
            <person name="Kohler A."/>
            <person name="Nagy L.G."/>
            <person name="Floudas D."/>
            <person name="Copeland A."/>
            <person name="Barry K.W."/>
            <person name="Cichocki N."/>
            <person name="Veneault-Fourrey C."/>
            <person name="LaButti K."/>
            <person name="Lindquist E.A."/>
            <person name="Lipzen A."/>
            <person name="Lundell T."/>
            <person name="Morin E."/>
            <person name="Murat C."/>
            <person name="Sun H."/>
            <person name="Tunlid A."/>
            <person name="Henrissat B."/>
            <person name="Grigoriev I.V."/>
            <person name="Hibbett D.S."/>
            <person name="Martin F."/>
            <person name="Nordberg H.P."/>
            <person name="Cantor M.N."/>
            <person name="Hua S.X."/>
        </authorList>
    </citation>
    <scope>NUCLEOTIDE SEQUENCE [LARGE SCALE GENOMIC DNA]</scope>
    <source>
        <strain evidence="1 2">UH-Slu-Lm8-n1</strain>
    </source>
</reference>
<dbReference type="OrthoDB" id="10452820at2759"/>
<accession>A0A0D0ABU5</accession>
<proteinExistence type="predicted"/>
<dbReference type="InParanoid" id="A0A0D0ABU5"/>
<gene>
    <name evidence="1" type="ORF">CY34DRAFT_193790</name>
</gene>
<dbReference type="EMBL" id="KN835144">
    <property type="protein sequence ID" value="KIK47755.1"/>
    <property type="molecule type" value="Genomic_DNA"/>
</dbReference>
<dbReference type="HOGENOM" id="CLU_1971939_0_0_1"/>
<sequence length="127" mass="14444">MKSYRRQGLSWCQSRDPPWIIFGVFFCLTCSGGFLTSDSPVNFEVVPVSQVVKSRTQTAETHAFAGAATAVFIYKAEVSATAKRGSTPLLCPHQRAWQRFMTLKQQRRREQLQKKNAMWAQIIMKGQ</sequence>
<keyword evidence="2" id="KW-1185">Reference proteome</keyword>
<reference evidence="2" key="2">
    <citation type="submission" date="2015-01" db="EMBL/GenBank/DDBJ databases">
        <title>Evolutionary Origins and Diversification of the Mycorrhizal Mutualists.</title>
        <authorList>
            <consortium name="DOE Joint Genome Institute"/>
            <consortium name="Mycorrhizal Genomics Consortium"/>
            <person name="Kohler A."/>
            <person name="Kuo A."/>
            <person name="Nagy L.G."/>
            <person name="Floudas D."/>
            <person name="Copeland A."/>
            <person name="Barry K.W."/>
            <person name="Cichocki N."/>
            <person name="Veneault-Fourrey C."/>
            <person name="LaButti K."/>
            <person name="Lindquist E.A."/>
            <person name="Lipzen A."/>
            <person name="Lundell T."/>
            <person name="Morin E."/>
            <person name="Murat C."/>
            <person name="Riley R."/>
            <person name="Ohm R."/>
            <person name="Sun H."/>
            <person name="Tunlid A."/>
            <person name="Henrissat B."/>
            <person name="Grigoriev I.V."/>
            <person name="Hibbett D.S."/>
            <person name="Martin F."/>
        </authorList>
    </citation>
    <scope>NUCLEOTIDE SEQUENCE [LARGE SCALE GENOMIC DNA]</scope>
    <source>
        <strain evidence="2">UH-Slu-Lm8-n1</strain>
    </source>
</reference>
<dbReference type="AlphaFoldDB" id="A0A0D0ABU5"/>
<evidence type="ECO:0000313" key="1">
    <source>
        <dbReference type="EMBL" id="KIK47755.1"/>
    </source>
</evidence>
<organism evidence="1 2">
    <name type="scientific">Suillus luteus UH-Slu-Lm8-n1</name>
    <dbReference type="NCBI Taxonomy" id="930992"/>
    <lineage>
        <taxon>Eukaryota</taxon>
        <taxon>Fungi</taxon>
        <taxon>Dikarya</taxon>
        <taxon>Basidiomycota</taxon>
        <taxon>Agaricomycotina</taxon>
        <taxon>Agaricomycetes</taxon>
        <taxon>Agaricomycetidae</taxon>
        <taxon>Boletales</taxon>
        <taxon>Suillineae</taxon>
        <taxon>Suillaceae</taxon>
        <taxon>Suillus</taxon>
    </lineage>
</organism>